<dbReference type="InterPro" id="IPR026022">
    <property type="entry name" value="PhoU_dom"/>
</dbReference>
<proteinExistence type="inferred from homology"/>
<gene>
    <name evidence="9" type="primary">phoU</name>
    <name evidence="9" type="ORF">F1D05_25135</name>
</gene>
<dbReference type="EMBL" id="CP043661">
    <property type="protein sequence ID" value="QNE20592.1"/>
    <property type="molecule type" value="Genomic_DNA"/>
</dbReference>
<evidence type="ECO:0000256" key="4">
    <source>
        <dbReference type="ARBA" id="ARBA00022448"/>
    </source>
</evidence>
<evidence type="ECO:0000313" key="9">
    <source>
        <dbReference type="EMBL" id="QNE20592.1"/>
    </source>
</evidence>
<comment type="similarity">
    <text evidence="2 7">Belongs to the PhoU family.</text>
</comment>
<dbReference type="PIRSF" id="PIRSF003107">
    <property type="entry name" value="PhoU"/>
    <property type="match status" value="1"/>
</dbReference>
<feature type="domain" description="PhoU" evidence="8">
    <location>
        <begin position="16"/>
        <end position="103"/>
    </location>
</feature>
<keyword evidence="4 7" id="KW-0813">Transport</keyword>
<dbReference type="InterPro" id="IPR028366">
    <property type="entry name" value="PhoU"/>
</dbReference>
<dbReference type="InterPro" id="IPR038078">
    <property type="entry name" value="PhoU-like_sf"/>
</dbReference>
<dbReference type="FunFam" id="1.20.58.220:FF:000004">
    <property type="entry name" value="Phosphate-specific transport system accessory protein PhoU"/>
    <property type="match status" value="1"/>
</dbReference>
<evidence type="ECO:0000256" key="3">
    <source>
        <dbReference type="ARBA" id="ARBA00011738"/>
    </source>
</evidence>
<dbReference type="PANTHER" id="PTHR42930">
    <property type="entry name" value="PHOSPHATE-SPECIFIC TRANSPORT SYSTEM ACCESSORY PROTEIN PHOU"/>
    <property type="match status" value="1"/>
</dbReference>
<dbReference type="PANTHER" id="PTHR42930:SF3">
    <property type="entry name" value="PHOSPHATE-SPECIFIC TRANSPORT SYSTEM ACCESSORY PROTEIN PHOU"/>
    <property type="match status" value="1"/>
</dbReference>
<dbReference type="GO" id="GO:0045936">
    <property type="term" value="P:negative regulation of phosphate metabolic process"/>
    <property type="evidence" value="ECO:0007669"/>
    <property type="project" value="InterPro"/>
</dbReference>
<comment type="subunit">
    <text evidence="3 7">Homodimer.</text>
</comment>
<evidence type="ECO:0000256" key="6">
    <source>
        <dbReference type="ARBA" id="ARBA00022592"/>
    </source>
</evidence>
<evidence type="ECO:0000256" key="2">
    <source>
        <dbReference type="ARBA" id="ARBA00008107"/>
    </source>
</evidence>
<dbReference type="GO" id="GO:0006817">
    <property type="term" value="P:phosphate ion transport"/>
    <property type="evidence" value="ECO:0007669"/>
    <property type="project" value="UniProtKB-KW"/>
</dbReference>
<feature type="domain" description="PhoU" evidence="8">
    <location>
        <begin position="121"/>
        <end position="204"/>
    </location>
</feature>
<keyword evidence="10" id="KW-1185">Reference proteome</keyword>
<evidence type="ECO:0000259" key="8">
    <source>
        <dbReference type="Pfam" id="PF01895"/>
    </source>
</evidence>
<accession>A0A7G6X2X7</accession>
<comment type="subcellular location">
    <subcellularLocation>
        <location evidence="1 7">Cytoplasm</location>
    </subcellularLocation>
</comment>
<evidence type="ECO:0000256" key="7">
    <source>
        <dbReference type="PIRNR" id="PIRNR003107"/>
    </source>
</evidence>
<evidence type="ECO:0000256" key="1">
    <source>
        <dbReference type="ARBA" id="ARBA00004496"/>
    </source>
</evidence>
<comment type="function">
    <text evidence="7">Plays a role in the regulation of phosphate uptake.</text>
</comment>
<sequence>MRDTYHEQLDDILAELERMTRTVSTAVRRSTTALLAADIRQAEEVIAADIQLDAAGEGVEEKVFELMARQAPVANELRMLVAALRMVADLERMGDLAAHVSKIARLRYPASAIPAELHAVIEEMGGVAGQMVDSAGDVIKSRDVKAANALEAVDDEMDKLRSNQFRLMMDSSWPHGVEVAVDIALLGRYYERIADHAVSMARRVVYLVTGELPVAVGGTAAGSGAGASTPSPNGNNN</sequence>
<dbReference type="KEGG" id="kqi:F1D05_25135"/>
<evidence type="ECO:0000256" key="5">
    <source>
        <dbReference type="ARBA" id="ARBA00022490"/>
    </source>
</evidence>
<protein>
    <recommendedName>
        <fullName evidence="7">Phosphate-specific transport system accessory protein PhoU</fullName>
    </recommendedName>
</protein>
<dbReference type="Proteomes" id="UP000515563">
    <property type="component" value="Chromosome"/>
</dbReference>
<evidence type="ECO:0000313" key="10">
    <source>
        <dbReference type="Proteomes" id="UP000515563"/>
    </source>
</evidence>
<dbReference type="Pfam" id="PF01895">
    <property type="entry name" value="PhoU"/>
    <property type="match status" value="2"/>
</dbReference>
<dbReference type="RefSeq" id="WP_185442978.1">
    <property type="nucleotide sequence ID" value="NZ_CP043661.1"/>
</dbReference>
<keyword evidence="6 7" id="KW-0592">Phosphate transport</keyword>
<dbReference type="NCBIfam" id="TIGR02135">
    <property type="entry name" value="phoU_full"/>
    <property type="match status" value="1"/>
</dbReference>
<dbReference type="Gene3D" id="1.20.58.220">
    <property type="entry name" value="Phosphate transport system protein phou homolog 2, domain 2"/>
    <property type="match status" value="1"/>
</dbReference>
<keyword evidence="5 7" id="KW-0963">Cytoplasm</keyword>
<reference evidence="9 10" key="2">
    <citation type="journal article" date="2020" name="Microbiol. Resour. Announc.">
        <title>Antarctic desert soil bacteria exhibit high novel natural product potential, evaluated through long-read genome sequencing and comparative genomics.</title>
        <authorList>
            <person name="Benaud N."/>
            <person name="Edwards R.J."/>
            <person name="Amos T.G."/>
            <person name="D'Agostino P.M."/>
            <person name="Gutierrez-Chavez C."/>
            <person name="Montgomery K."/>
            <person name="Nicetic I."/>
            <person name="Ferrari B.C."/>
        </authorList>
    </citation>
    <scope>NUCLEOTIDE SEQUENCE [LARGE SCALE GENOMIC DNA]</scope>
    <source>
        <strain evidence="9 10">SPB151</strain>
    </source>
</reference>
<organism evidence="9 10">
    <name type="scientific">Kribbella qitaiheensis</name>
    <dbReference type="NCBI Taxonomy" id="1544730"/>
    <lineage>
        <taxon>Bacteria</taxon>
        <taxon>Bacillati</taxon>
        <taxon>Actinomycetota</taxon>
        <taxon>Actinomycetes</taxon>
        <taxon>Propionibacteriales</taxon>
        <taxon>Kribbellaceae</taxon>
        <taxon>Kribbella</taxon>
    </lineage>
</organism>
<name>A0A7G6X2X7_9ACTN</name>
<dbReference type="SUPFAM" id="SSF109755">
    <property type="entry name" value="PhoU-like"/>
    <property type="match status" value="1"/>
</dbReference>
<dbReference type="GO" id="GO:0005737">
    <property type="term" value="C:cytoplasm"/>
    <property type="evidence" value="ECO:0007669"/>
    <property type="project" value="UniProtKB-SubCell"/>
</dbReference>
<dbReference type="GO" id="GO:0030643">
    <property type="term" value="P:intracellular phosphate ion homeostasis"/>
    <property type="evidence" value="ECO:0007669"/>
    <property type="project" value="InterPro"/>
</dbReference>
<reference evidence="10" key="1">
    <citation type="submission" date="2019-09" db="EMBL/GenBank/DDBJ databases">
        <title>Antimicrobial potential of Antarctic Bacteria.</title>
        <authorList>
            <person name="Benaud N."/>
            <person name="Edwards R.J."/>
            <person name="Ferrari B.C."/>
        </authorList>
    </citation>
    <scope>NUCLEOTIDE SEQUENCE [LARGE SCALE GENOMIC DNA]</scope>
    <source>
        <strain evidence="10">SPB151</strain>
    </source>
</reference>
<dbReference type="AlphaFoldDB" id="A0A7G6X2X7"/>